<reference evidence="1 2" key="1">
    <citation type="submission" date="2014-04" db="EMBL/GenBank/DDBJ databases">
        <authorList>
            <consortium name="DOE Joint Genome Institute"/>
            <person name="Kuo A."/>
            <person name="Kohler A."/>
            <person name="Jargeat P."/>
            <person name="Nagy L.G."/>
            <person name="Floudas D."/>
            <person name="Copeland A."/>
            <person name="Barry K.W."/>
            <person name="Cichocki N."/>
            <person name="Veneault-Fourrey C."/>
            <person name="LaButti K."/>
            <person name="Lindquist E.A."/>
            <person name="Lipzen A."/>
            <person name="Lundell T."/>
            <person name="Morin E."/>
            <person name="Murat C."/>
            <person name="Sun H."/>
            <person name="Tunlid A."/>
            <person name="Henrissat B."/>
            <person name="Grigoriev I.V."/>
            <person name="Hibbett D.S."/>
            <person name="Martin F."/>
            <person name="Nordberg H.P."/>
            <person name="Cantor M.N."/>
            <person name="Hua S.X."/>
        </authorList>
    </citation>
    <scope>NUCLEOTIDE SEQUENCE [LARGE SCALE GENOMIC DNA]</scope>
    <source>
        <strain evidence="1 2">Ve08.2h10</strain>
    </source>
</reference>
<dbReference type="HOGENOM" id="CLU_2942457_0_0_1"/>
<dbReference type="Proteomes" id="UP000054538">
    <property type="component" value="Unassembled WGS sequence"/>
</dbReference>
<evidence type="ECO:0000313" key="2">
    <source>
        <dbReference type="Proteomes" id="UP000054538"/>
    </source>
</evidence>
<dbReference type="AlphaFoldDB" id="A0A0D0DBZ0"/>
<evidence type="ECO:0000313" key="1">
    <source>
        <dbReference type="EMBL" id="KIK74765.1"/>
    </source>
</evidence>
<dbReference type="EMBL" id="KN828579">
    <property type="protein sequence ID" value="KIK74765.1"/>
    <property type="molecule type" value="Genomic_DNA"/>
</dbReference>
<name>A0A0D0DBZ0_9AGAM</name>
<gene>
    <name evidence="1" type="ORF">PAXRUDRAFT_174671</name>
</gene>
<proteinExistence type="predicted"/>
<dbReference type="OrthoDB" id="2742740at2759"/>
<accession>A0A0D0DBZ0</accession>
<protein>
    <submittedName>
        <fullName evidence="1">Uncharacterized protein</fullName>
    </submittedName>
</protein>
<dbReference type="InParanoid" id="A0A0D0DBZ0"/>
<reference evidence="2" key="2">
    <citation type="submission" date="2015-01" db="EMBL/GenBank/DDBJ databases">
        <title>Evolutionary Origins and Diversification of the Mycorrhizal Mutualists.</title>
        <authorList>
            <consortium name="DOE Joint Genome Institute"/>
            <consortium name="Mycorrhizal Genomics Consortium"/>
            <person name="Kohler A."/>
            <person name="Kuo A."/>
            <person name="Nagy L.G."/>
            <person name="Floudas D."/>
            <person name="Copeland A."/>
            <person name="Barry K.W."/>
            <person name="Cichocki N."/>
            <person name="Veneault-Fourrey C."/>
            <person name="LaButti K."/>
            <person name="Lindquist E.A."/>
            <person name="Lipzen A."/>
            <person name="Lundell T."/>
            <person name="Morin E."/>
            <person name="Murat C."/>
            <person name="Riley R."/>
            <person name="Ohm R."/>
            <person name="Sun H."/>
            <person name="Tunlid A."/>
            <person name="Henrissat B."/>
            <person name="Grigoriev I.V."/>
            <person name="Hibbett D.S."/>
            <person name="Martin F."/>
        </authorList>
    </citation>
    <scope>NUCLEOTIDE SEQUENCE [LARGE SCALE GENOMIC DNA]</scope>
    <source>
        <strain evidence="2">Ve08.2h10</strain>
    </source>
</reference>
<sequence>MSSTQPGKAICHLTVFKVVKEFIALCTGIDPIWHDICPNSCVGFTRPLKDLDNCLTCNKL</sequence>
<organism evidence="1 2">
    <name type="scientific">Paxillus rubicundulus Ve08.2h10</name>
    <dbReference type="NCBI Taxonomy" id="930991"/>
    <lineage>
        <taxon>Eukaryota</taxon>
        <taxon>Fungi</taxon>
        <taxon>Dikarya</taxon>
        <taxon>Basidiomycota</taxon>
        <taxon>Agaricomycotina</taxon>
        <taxon>Agaricomycetes</taxon>
        <taxon>Agaricomycetidae</taxon>
        <taxon>Boletales</taxon>
        <taxon>Paxilineae</taxon>
        <taxon>Paxillaceae</taxon>
        <taxon>Paxillus</taxon>
    </lineage>
</organism>
<keyword evidence="2" id="KW-1185">Reference proteome</keyword>